<keyword evidence="11" id="KW-0294">Fucose metabolism</keyword>
<evidence type="ECO:0000256" key="3">
    <source>
        <dbReference type="ARBA" id="ARBA00007737"/>
    </source>
</evidence>
<feature type="compositionally biased region" description="Low complexity" evidence="14">
    <location>
        <begin position="1"/>
        <end position="23"/>
    </location>
</feature>
<evidence type="ECO:0000256" key="2">
    <source>
        <dbReference type="ARBA" id="ARBA00004881"/>
    </source>
</evidence>
<dbReference type="AlphaFoldDB" id="A0A2Z6N025"/>
<evidence type="ECO:0000256" key="7">
    <source>
        <dbReference type="ARBA" id="ARBA00022968"/>
    </source>
</evidence>
<keyword evidence="12" id="KW-0119">Carbohydrate metabolism</keyword>
<dbReference type="InterPro" id="IPR024709">
    <property type="entry name" value="FucosylTrfase_pln"/>
</dbReference>
<dbReference type="FunFam" id="3.40.50.11350:FF:000011">
    <property type="entry name" value="O-fucosyltransferase 28"/>
    <property type="match status" value="1"/>
</dbReference>
<organism evidence="16 17">
    <name type="scientific">Trifolium subterraneum</name>
    <name type="common">Subterranean clover</name>
    <dbReference type="NCBI Taxonomy" id="3900"/>
    <lineage>
        <taxon>Eukaryota</taxon>
        <taxon>Viridiplantae</taxon>
        <taxon>Streptophyta</taxon>
        <taxon>Embryophyta</taxon>
        <taxon>Tracheophyta</taxon>
        <taxon>Spermatophyta</taxon>
        <taxon>Magnoliopsida</taxon>
        <taxon>eudicotyledons</taxon>
        <taxon>Gunneridae</taxon>
        <taxon>Pentapetalae</taxon>
        <taxon>rosids</taxon>
        <taxon>fabids</taxon>
        <taxon>Fabales</taxon>
        <taxon>Fabaceae</taxon>
        <taxon>Papilionoideae</taxon>
        <taxon>50 kb inversion clade</taxon>
        <taxon>NPAAA clade</taxon>
        <taxon>Hologalegina</taxon>
        <taxon>IRL clade</taxon>
        <taxon>Trifolieae</taxon>
        <taxon>Trifolium</taxon>
    </lineage>
</organism>
<dbReference type="PANTHER" id="PTHR31741">
    <property type="entry name" value="OS02G0726500 PROTEIN-RELATED"/>
    <property type="match status" value="1"/>
</dbReference>
<evidence type="ECO:0000313" key="17">
    <source>
        <dbReference type="Proteomes" id="UP000242715"/>
    </source>
</evidence>
<proteinExistence type="inferred from homology"/>
<sequence>MSSGGPTTTSSNTSPRVTTGPTTTRRRVADNNNNDTEKQQQQQQNQNIPQSFSDFSELEQDDTVSSLNPIHHHAHVSFIGAGVEMNGKSIENGQLILQRFKEDWASAQRVVTENNDQVETSMPKRVLERLATPEIWMKPNSDNYYQCVSRNRNQMRPKSKTNGYLLVHANGGLNQMRTGICDMVAVAKIMNATLVLPSLDHDSFWTDPSDFKDIFDWRHFMKVLKDDIDIIEYLPVRYASIKPLASYYRSEILPLLKRHKVVQFTHTDSRLANNGLASSIQKLRCRANYQALKYTVEIEELGKTLVDRLRNNDEPFIALHLRYYLIDLRICLVLENVFRVLFVFLTFFFLYVQCRYEKDMLAFTGCSHNLTKAEAEELRVMRYEVKHWKEKEIDSVERRLQGGCPMSPREAAIFLKAMGYPSTTTIYIVAGPIYGSNSMAAFRAEYPNVFTHSTLATEEELEPFKPYQNRLAALDYIVALESDVFVYTYDGNMAKAVQGHRRFEGFRKTINPDRSNFVRLIDNLDMGSISWEAFSSEVKNLHSNRLGAPYLRQVGESPRIEENFFANPFPGCVCNKSQEQITSQKLDQRFGIGAQK</sequence>
<keyword evidence="7" id="KW-0735">Signal-anchor</keyword>
<evidence type="ECO:0000256" key="9">
    <source>
        <dbReference type="ARBA" id="ARBA00023136"/>
    </source>
</evidence>
<comment type="pathway">
    <text evidence="2">Glycan metabolism.</text>
</comment>
<evidence type="ECO:0000256" key="5">
    <source>
        <dbReference type="ARBA" id="ARBA00022679"/>
    </source>
</evidence>
<keyword evidence="9 15" id="KW-0472">Membrane</keyword>
<dbReference type="Proteomes" id="UP000242715">
    <property type="component" value="Unassembled WGS sequence"/>
</dbReference>
<name>A0A2Z6N025_TRISU</name>
<keyword evidence="5" id="KW-0808">Transferase</keyword>
<gene>
    <name evidence="16" type="ORF">TSUD_264140</name>
</gene>
<evidence type="ECO:0000256" key="6">
    <source>
        <dbReference type="ARBA" id="ARBA00022692"/>
    </source>
</evidence>
<comment type="similarity">
    <text evidence="3">Belongs to the glycosyltransferase GT106 family.</text>
</comment>
<evidence type="ECO:0000256" key="10">
    <source>
        <dbReference type="ARBA" id="ARBA00023180"/>
    </source>
</evidence>
<evidence type="ECO:0000256" key="8">
    <source>
        <dbReference type="ARBA" id="ARBA00022989"/>
    </source>
</evidence>
<dbReference type="GO" id="GO:0006004">
    <property type="term" value="P:fucose metabolic process"/>
    <property type="evidence" value="ECO:0007669"/>
    <property type="project" value="UniProtKB-KW"/>
</dbReference>
<evidence type="ECO:0000256" key="15">
    <source>
        <dbReference type="SAM" id="Phobius"/>
    </source>
</evidence>
<evidence type="ECO:0000256" key="12">
    <source>
        <dbReference type="ARBA" id="ARBA00023277"/>
    </source>
</evidence>
<feature type="compositionally biased region" description="Low complexity" evidence="14">
    <location>
        <begin position="31"/>
        <end position="48"/>
    </location>
</feature>
<comment type="subcellular location">
    <subcellularLocation>
        <location evidence="1">Membrane</location>
        <topology evidence="1">Single-pass type II membrane protein</topology>
    </subcellularLocation>
</comment>
<accession>A0A2Z6N025</accession>
<evidence type="ECO:0000256" key="11">
    <source>
        <dbReference type="ARBA" id="ARBA00023253"/>
    </source>
</evidence>
<feature type="transmembrane region" description="Helical" evidence="15">
    <location>
        <begin position="332"/>
        <end position="352"/>
    </location>
</feature>
<dbReference type="GO" id="GO:0016020">
    <property type="term" value="C:membrane"/>
    <property type="evidence" value="ECO:0007669"/>
    <property type="project" value="UniProtKB-SubCell"/>
</dbReference>
<dbReference type="CDD" id="cd11299">
    <property type="entry name" value="O-FucT_plant"/>
    <property type="match status" value="1"/>
</dbReference>
<dbReference type="Pfam" id="PF10250">
    <property type="entry name" value="O-FucT"/>
    <property type="match status" value="2"/>
</dbReference>
<evidence type="ECO:0000256" key="1">
    <source>
        <dbReference type="ARBA" id="ARBA00004606"/>
    </source>
</evidence>
<keyword evidence="10" id="KW-0325">Glycoprotein</keyword>
<protein>
    <recommendedName>
        <fullName evidence="13">O-fucosyltransferase family protein</fullName>
    </recommendedName>
</protein>
<dbReference type="EMBL" id="DF973705">
    <property type="protein sequence ID" value="GAU38188.1"/>
    <property type="molecule type" value="Genomic_DNA"/>
</dbReference>
<evidence type="ECO:0000256" key="14">
    <source>
        <dbReference type="SAM" id="MobiDB-lite"/>
    </source>
</evidence>
<feature type="region of interest" description="Disordered" evidence="14">
    <location>
        <begin position="1"/>
        <end position="48"/>
    </location>
</feature>
<dbReference type="PANTHER" id="PTHR31741:SF4">
    <property type="entry name" value="O-FUCOSYLTRANSFERASE 28"/>
    <property type="match status" value="1"/>
</dbReference>
<evidence type="ECO:0000256" key="4">
    <source>
        <dbReference type="ARBA" id="ARBA00022676"/>
    </source>
</evidence>
<evidence type="ECO:0000313" key="16">
    <source>
        <dbReference type="EMBL" id="GAU38188.1"/>
    </source>
</evidence>
<dbReference type="GO" id="GO:0005737">
    <property type="term" value="C:cytoplasm"/>
    <property type="evidence" value="ECO:0007669"/>
    <property type="project" value="TreeGrafter"/>
</dbReference>
<dbReference type="OrthoDB" id="2015856at2759"/>
<keyword evidence="6 15" id="KW-0812">Transmembrane</keyword>
<keyword evidence="8 15" id="KW-1133">Transmembrane helix</keyword>
<reference evidence="17" key="1">
    <citation type="journal article" date="2017" name="Front. Plant Sci.">
        <title>Climate Clever Clovers: New Paradigm to Reduce the Environmental Footprint of Ruminants by Breeding Low Methanogenic Forages Utilizing Haplotype Variation.</title>
        <authorList>
            <person name="Kaur P."/>
            <person name="Appels R."/>
            <person name="Bayer P.E."/>
            <person name="Keeble-Gagnere G."/>
            <person name="Wang J."/>
            <person name="Hirakawa H."/>
            <person name="Shirasawa K."/>
            <person name="Vercoe P."/>
            <person name="Stefanova K."/>
            <person name="Durmic Z."/>
            <person name="Nichols P."/>
            <person name="Revell C."/>
            <person name="Isobe S.N."/>
            <person name="Edwards D."/>
            <person name="Erskine W."/>
        </authorList>
    </citation>
    <scope>NUCLEOTIDE SEQUENCE [LARGE SCALE GENOMIC DNA]</scope>
    <source>
        <strain evidence="17">cv. Daliak</strain>
    </source>
</reference>
<keyword evidence="4" id="KW-0328">Glycosyltransferase</keyword>
<dbReference type="GO" id="GO:0016757">
    <property type="term" value="F:glycosyltransferase activity"/>
    <property type="evidence" value="ECO:0007669"/>
    <property type="project" value="UniProtKB-KW"/>
</dbReference>
<evidence type="ECO:0000256" key="13">
    <source>
        <dbReference type="ARBA" id="ARBA00030350"/>
    </source>
</evidence>
<dbReference type="InterPro" id="IPR019378">
    <property type="entry name" value="GDP-Fuc_O-FucTrfase"/>
</dbReference>
<keyword evidence="17" id="KW-1185">Reference proteome</keyword>